<evidence type="ECO:0000256" key="1">
    <source>
        <dbReference type="SAM" id="MobiDB-lite"/>
    </source>
</evidence>
<dbReference type="InterPro" id="IPR057912">
    <property type="entry name" value="OB_CYT4_C"/>
</dbReference>
<dbReference type="GO" id="GO:0003723">
    <property type="term" value="F:RNA binding"/>
    <property type="evidence" value="ECO:0007669"/>
    <property type="project" value="InterPro"/>
</dbReference>
<feature type="region of interest" description="Disordered" evidence="1">
    <location>
        <begin position="71"/>
        <end position="93"/>
    </location>
</feature>
<dbReference type="Pfam" id="PF00773">
    <property type="entry name" value="RNB"/>
    <property type="match status" value="1"/>
</dbReference>
<dbReference type="GO" id="GO:0006402">
    <property type="term" value="P:mRNA catabolic process"/>
    <property type="evidence" value="ECO:0007669"/>
    <property type="project" value="TreeGrafter"/>
</dbReference>
<dbReference type="SUPFAM" id="SSF50249">
    <property type="entry name" value="Nucleic acid-binding proteins"/>
    <property type="match status" value="1"/>
</dbReference>
<evidence type="ECO:0000313" key="3">
    <source>
        <dbReference type="EMBL" id="KAF4587662.1"/>
    </source>
</evidence>
<dbReference type="Pfam" id="PF23214">
    <property type="entry name" value="SH3_CYT4"/>
    <property type="match status" value="1"/>
</dbReference>
<reference evidence="3 4" key="1">
    <citation type="journal article" date="2020" name="G3 (Bethesda)">
        <title>Genetic Underpinnings of Host Manipulation by Ophiocordyceps as Revealed by Comparative Transcriptomics.</title>
        <authorList>
            <person name="Will I."/>
            <person name="Das B."/>
            <person name="Trinh T."/>
            <person name="Brachmann A."/>
            <person name="Ohm R.A."/>
            <person name="de Bekker C."/>
        </authorList>
    </citation>
    <scope>NUCLEOTIDE SEQUENCE [LARGE SCALE GENOMIC DNA]</scope>
    <source>
        <strain evidence="3 4">EC05</strain>
    </source>
</reference>
<keyword evidence="4" id="KW-1185">Reference proteome</keyword>
<organism evidence="3 4">
    <name type="scientific">Ophiocordyceps camponoti-floridani</name>
    <dbReference type="NCBI Taxonomy" id="2030778"/>
    <lineage>
        <taxon>Eukaryota</taxon>
        <taxon>Fungi</taxon>
        <taxon>Dikarya</taxon>
        <taxon>Ascomycota</taxon>
        <taxon>Pezizomycotina</taxon>
        <taxon>Sordariomycetes</taxon>
        <taxon>Hypocreomycetidae</taxon>
        <taxon>Hypocreales</taxon>
        <taxon>Ophiocordycipitaceae</taxon>
        <taxon>Ophiocordyceps</taxon>
    </lineage>
</organism>
<name>A0A8H4VDJ9_9HYPO</name>
<dbReference type="InterPro" id="IPR012340">
    <property type="entry name" value="NA-bd_OB-fold"/>
</dbReference>
<dbReference type="Pfam" id="PF25522">
    <property type="entry name" value="OB_cyt-4"/>
    <property type="match status" value="1"/>
</dbReference>
<proteinExistence type="predicted"/>
<feature type="domain" description="RNB" evidence="2">
    <location>
        <begin position="522"/>
        <end position="886"/>
    </location>
</feature>
<dbReference type="Pfam" id="PF23216">
    <property type="entry name" value="WHD_CYT4"/>
    <property type="match status" value="1"/>
</dbReference>
<evidence type="ECO:0000313" key="4">
    <source>
        <dbReference type="Proteomes" id="UP000562929"/>
    </source>
</evidence>
<dbReference type="AlphaFoldDB" id="A0A8H4VDJ9"/>
<dbReference type="GO" id="GO:0000932">
    <property type="term" value="C:P-body"/>
    <property type="evidence" value="ECO:0007669"/>
    <property type="project" value="TreeGrafter"/>
</dbReference>
<dbReference type="GO" id="GO:0000175">
    <property type="term" value="F:3'-5'-RNA exonuclease activity"/>
    <property type="evidence" value="ECO:0007669"/>
    <property type="project" value="TreeGrafter"/>
</dbReference>
<comment type="caution">
    <text evidence="3">The sequence shown here is derived from an EMBL/GenBank/DDBJ whole genome shotgun (WGS) entry which is preliminary data.</text>
</comment>
<dbReference type="InterPro" id="IPR056625">
    <property type="entry name" value="SH3_CYT4"/>
</dbReference>
<dbReference type="OrthoDB" id="2285229at2759"/>
<dbReference type="Proteomes" id="UP000562929">
    <property type="component" value="Unassembled WGS sequence"/>
</dbReference>
<dbReference type="InterPro" id="IPR056624">
    <property type="entry name" value="WH_CYT4"/>
</dbReference>
<sequence>MLSRLHRRPVCILCLAPARVLVTGRIASLPLASGVRLYSPLPTYEPNESRLWQEPPKRGLPIRETLRKWEEENESLGSENLPSDLPPEGELSNCLTRTQTTGAQGLVIISNRDVGLSQNAIGEGQPDEVASTSSSADCRIPGNLVELKSIGSRVSNLAIYIGYFGGCYHFFSVNGTWMLSMSFPTAFTVTRFAPPDLLDSILEKIPEDGTPEFYFDLQSRSKGPKREDGEILMNLMADFRTEANVVYARHIGELDNIQQIVPRTSDVEYLSLVEVADRILPATLRLGDGSFPPHVLYAVFKGLTSQDIACPSVNTAADCRRPDHLFEIYPPAYALIVDKVSEMVREYVSDVMSKEKPAGSAFTTTKLPPNIQLLTTPLLTFIKEARHVVLQSRRHRTPSSCGLIKPSSAIELEKPNFSATSREVLKFLEYWSVYNIFAPECRLHSHGATILRALDLYPDRDLNQGTAWLFLQEAGILSPWELPSRFKHRMPGVPVDKNGGLSRPAPRALEESMRPDIAAGHRRDRRGETVFCIDAASTSLIDDGVSLERTKWDTEFWIHIHVADPASRLLPNSEVSKYIELLPENVYLPGHYDAMIPSHLGLKSTDPTSESLVQQFSLRPGGPAFTFSARVNRAGDVLDSKIEPCTLGDVVYLAPEDVANFCDQPPPPPLDEKMKRRLAVGNRKESTWPLRQMDETDGLTVAQKDDLTTLYQLAEAIKQKRLSKGAWPHYFPKPSVSVGFEASSGEKPPQGAKLIPADPYIEVGTDLSIHSTVVSSLMVLAGEVAASWCAQRSIPIPYRRNTKAANNMEDAYEYATEVLYPLVRKGIRPTPQQQHMLTLLTGDIELSPRPGPYFLMGIDMYTKATSPLRRFGDLLVHWQIHAALAFEREHGRKLNQSKDDLAAILPFTASGLNLPWLKIRERTARRIGSGSLDWTLIALARAWLFEGKKIGQLRFRVRATWARGLLGQLDLFDVPARLDVEELGDCRLLKDTKIGDEFAVELVDVNVYSRNAFVKALQYLGGGG</sequence>
<dbReference type="InterPro" id="IPR001900">
    <property type="entry name" value="RNase_II/R"/>
</dbReference>
<dbReference type="PANTHER" id="PTHR23355">
    <property type="entry name" value="RIBONUCLEASE"/>
    <property type="match status" value="1"/>
</dbReference>
<dbReference type="PANTHER" id="PTHR23355:SF65">
    <property type="entry name" value="EXORIBONUCLEASE CYT-4, PUTATIVE (AFU_ORTHOLOGUE AFUA_7G01550)-RELATED"/>
    <property type="match status" value="1"/>
</dbReference>
<dbReference type="SMART" id="SM00955">
    <property type="entry name" value="RNB"/>
    <property type="match status" value="1"/>
</dbReference>
<dbReference type="EMBL" id="JAACLJ010000004">
    <property type="protein sequence ID" value="KAF4587662.1"/>
    <property type="molecule type" value="Genomic_DNA"/>
</dbReference>
<evidence type="ECO:0000259" key="2">
    <source>
        <dbReference type="SMART" id="SM00955"/>
    </source>
</evidence>
<accession>A0A8H4VDJ9</accession>
<dbReference type="InterPro" id="IPR050180">
    <property type="entry name" value="RNR_Ribonuclease"/>
</dbReference>
<protein>
    <submittedName>
        <fullName evidence="3">Mitochondrial protein cyt-4</fullName>
    </submittedName>
</protein>
<gene>
    <name evidence="3" type="ORF">GQ602_004355</name>
</gene>